<evidence type="ECO:0000256" key="2">
    <source>
        <dbReference type="ARBA" id="ARBA00022475"/>
    </source>
</evidence>
<keyword evidence="8" id="KW-1185">Reference proteome</keyword>
<name>A0A086BKR6_9FLAO</name>
<sequence>MKIFGKDRFEDVLKKYLEYNSINKDIFLENPTLHNEIKPISNAVYVSFHFGPFFNIPITLLRKRVDINFVASKLSTEKLDRFSYTIASENLNFNKENILLGDTPTGMRKVIETLRNGGSIFSLIDTGVGLGDIRRSNNAQVCDVLNAKLYAKSAIVQLAFKLKVPIVPIFSTWQDNKAVLNFEEAIYPSDDITPQEVTDRLWKRFVSTYLVKHPEQWESYHTVYKLFAFEDADDQEINLEDEALYRLDDNNFEILESDGYIHICAYSTFKIFRASDRVRQFLNLAVKDGIQLKLKDVYEILKGENIIKLLIENNILVKNGDY</sequence>
<evidence type="ECO:0000256" key="4">
    <source>
        <dbReference type="ARBA" id="ARBA00022679"/>
    </source>
</evidence>
<dbReference type="GO" id="GO:0005886">
    <property type="term" value="C:plasma membrane"/>
    <property type="evidence" value="ECO:0007669"/>
    <property type="project" value="UniProtKB-SubCell"/>
</dbReference>
<dbReference type="STRING" id="558152.IQ37_04680"/>
<comment type="caution">
    <text evidence="7">The sequence shown here is derived from an EMBL/GenBank/DDBJ whole genome shotgun (WGS) entry which is preliminary data.</text>
</comment>
<evidence type="ECO:0000256" key="6">
    <source>
        <dbReference type="ARBA" id="ARBA00023315"/>
    </source>
</evidence>
<evidence type="ECO:0000256" key="1">
    <source>
        <dbReference type="ARBA" id="ARBA00004533"/>
    </source>
</evidence>
<dbReference type="GO" id="GO:0009247">
    <property type="term" value="P:glycolipid biosynthetic process"/>
    <property type="evidence" value="ECO:0007669"/>
    <property type="project" value="UniProtKB-ARBA"/>
</dbReference>
<keyword evidence="4" id="KW-0808">Transferase</keyword>
<keyword evidence="3" id="KW-0997">Cell inner membrane</keyword>
<evidence type="ECO:0000313" key="8">
    <source>
        <dbReference type="Proteomes" id="UP000028709"/>
    </source>
</evidence>
<accession>A0A086BKR6</accession>
<protein>
    <submittedName>
        <fullName evidence="7">Uncharacterized protein</fullName>
    </submittedName>
</protein>
<dbReference type="eggNOG" id="COG1560">
    <property type="taxonomic scope" value="Bacteria"/>
</dbReference>
<keyword evidence="2" id="KW-1003">Cell membrane</keyword>
<dbReference type="GO" id="GO:0016746">
    <property type="term" value="F:acyltransferase activity"/>
    <property type="evidence" value="ECO:0007669"/>
    <property type="project" value="UniProtKB-KW"/>
</dbReference>
<dbReference type="InterPro" id="IPR004960">
    <property type="entry name" value="LipA_acyltrans"/>
</dbReference>
<organism evidence="7 8">
    <name type="scientific">Chryseobacterium piperi</name>
    <dbReference type="NCBI Taxonomy" id="558152"/>
    <lineage>
        <taxon>Bacteria</taxon>
        <taxon>Pseudomonadati</taxon>
        <taxon>Bacteroidota</taxon>
        <taxon>Flavobacteriia</taxon>
        <taxon>Flavobacteriales</taxon>
        <taxon>Weeksellaceae</taxon>
        <taxon>Chryseobacterium group</taxon>
        <taxon>Chryseobacterium</taxon>
    </lineage>
</organism>
<keyword evidence="6" id="KW-0012">Acyltransferase</keyword>
<dbReference type="Pfam" id="PF03279">
    <property type="entry name" value="Lip_A_acyltrans"/>
    <property type="match status" value="1"/>
</dbReference>
<keyword evidence="5" id="KW-0472">Membrane</keyword>
<dbReference type="AlphaFoldDB" id="A0A086BKR6"/>
<dbReference type="Proteomes" id="UP000028709">
    <property type="component" value="Unassembled WGS sequence"/>
</dbReference>
<gene>
    <name evidence="7" type="ORF">IQ37_04680</name>
</gene>
<evidence type="ECO:0000256" key="3">
    <source>
        <dbReference type="ARBA" id="ARBA00022519"/>
    </source>
</evidence>
<dbReference type="EMBL" id="JPRJ01000005">
    <property type="protein sequence ID" value="KFF29530.1"/>
    <property type="molecule type" value="Genomic_DNA"/>
</dbReference>
<evidence type="ECO:0000256" key="5">
    <source>
        <dbReference type="ARBA" id="ARBA00023136"/>
    </source>
</evidence>
<evidence type="ECO:0000313" key="7">
    <source>
        <dbReference type="EMBL" id="KFF29530.1"/>
    </source>
</evidence>
<reference evidence="7 8" key="1">
    <citation type="submission" date="2014-07" db="EMBL/GenBank/DDBJ databases">
        <title>Genome of Chryseobacterium piperi CTM.</title>
        <authorList>
            <person name="Pipes S.E."/>
            <person name="Stropko S.J."/>
            <person name="Newman J.D."/>
        </authorList>
    </citation>
    <scope>NUCLEOTIDE SEQUENCE [LARGE SCALE GENOMIC DNA]</scope>
    <source>
        <strain evidence="7 8">CTM</strain>
    </source>
</reference>
<proteinExistence type="predicted"/>
<comment type="subcellular location">
    <subcellularLocation>
        <location evidence="1">Cell inner membrane</location>
    </subcellularLocation>
</comment>
<dbReference type="KEGG" id="cpip:CJF12_08745"/>